<dbReference type="PANTHER" id="PTHR35176:SF6">
    <property type="entry name" value="HEME OXYGENASE HI_0854-RELATED"/>
    <property type="match status" value="1"/>
</dbReference>
<keyword evidence="1" id="KW-0560">Oxidoreductase</keyword>
<proteinExistence type="predicted"/>
<evidence type="ECO:0000313" key="3">
    <source>
        <dbReference type="EMBL" id="BCB89863.1"/>
    </source>
</evidence>
<dbReference type="Pfam" id="PF01243">
    <property type="entry name" value="PNPOx_N"/>
    <property type="match status" value="1"/>
</dbReference>
<dbReference type="Proteomes" id="UP000503011">
    <property type="component" value="Chromosome"/>
</dbReference>
<sequence length="167" mass="19140">MSGGQQRRGRSIAMTAQERDAFLRAERVCRVASVSVRGAPHVSPLWFVWDGEALWLNSVVRSQRWRDLERDPRVSVVVDAGTEYHELRGVELSGRVGAVSEVPRTPRPDRVVAEAERLYAEKYAGTSVFEADGRHAWLRLRPSKIVSWDFRKNPRLSPRRRDHPEGR</sequence>
<dbReference type="PANTHER" id="PTHR35176">
    <property type="entry name" value="HEME OXYGENASE HI_0854-RELATED"/>
    <property type="match status" value="1"/>
</dbReference>
<protein>
    <submittedName>
        <fullName evidence="3">Pyridoxamine 5'-phosphate oxidase</fullName>
    </submittedName>
</protein>
<dbReference type="InterPro" id="IPR011576">
    <property type="entry name" value="Pyridox_Oxase_N"/>
</dbReference>
<dbReference type="InterPro" id="IPR012349">
    <property type="entry name" value="Split_barrel_FMN-bd"/>
</dbReference>
<dbReference type="GO" id="GO:0070967">
    <property type="term" value="F:coenzyme F420 binding"/>
    <property type="evidence" value="ECO:0007669"/>
    <property type="project" value="TreeGrafter"/>
</dbReference>
<dbReference type="GO" id="GO:0016627">
    <property type="term" value="F:oxidoreductase activity, acting on the CH-CH group of donors"/>
    <property type="evidence" value="ECO:0007669"/>
    <property type="project" value="TreeGrafter"/>
</dbReference>
<dbReference type="Gene3D" id="2.30.110.10">
    <property type="entry name" value="Electron Transport, Fmn-binding Protein, Chain A"/>
    <property type="match status" value="1"/>
</dbReference>
<evidence type="ECO:0000256" key="1">
    <source>
        <dbReference type="ARBA" id="ARBA00023002"/>
    </source>
</evidence>
<dbReference type="KEGG" id="psuu:Psuf_071760"/>
<dbReference type="InterPro" id="IPR052019">
    <property type="entry name" value="F420H2_bilvrd_red/Heme_oxyg"/>
</dbReference>
<reference evidence="3 4" key="2">
    <citation type="submission" date="2020-03" db="EMBL/GenBank/DDBJ databases">
        <authorList>
            <person name="Ichikawa N."/>
            <person name="Kimura A."/>
            <person name="Kitahashi Y."/>
            <person name="Uohara A."/>
        </authorList>
    </citation>
    <scope>NUCLEOTIDE SEQUENCE [LARGE SCALE GENOMIC DNA]</scope>
    <source>
        <strain evidence="3 4">NBRC 105367</strain>
    </source>
</reference>
<feature type="domain" description="Pyridoxamine 5'-phosphate oxidase N-terminal" evidence="2">
    <location>
        <begin position="17"/>
        <end position="148"/>
    </location>
</feature>
<evidence type="ECO:0000313" key="4">
    <source>
        <dbReference type="Proteomes" id="UP000503011"/>
    </source>
</evidence>
<organism evidence="3 4">
    <name type="scientific">Phytohabitans suffuscus</name>
    <dbReference type="NCBI Taxonomy" id="624315"/>
    <lineage>
        <taxon>Bacteria</taxon>
        <taxon>Bacillati</taxon>
        <taxon>Actinomycetota</taxon>
        <taxon>Actinomycetes</taxon>
        <taxon>Micromonosporales</taxon>
        <taxon>Micromonosporaceae</taxon>
    </lineage>
</organism>
<keyword evidence="4" id="KW-1185">Reference proteome</keyword>
<evidence type="ECO:0000259" key="2">
    <source>
        <dbReference type="Pfam" id="PF01243"/>
    </source>
</evidence>
<name>A0A6F8YV49_9ACTN</name>
<accession>A0A6F8YV49</accession>
<dbReference type="EMBL" id="AP022871">
    <property type="protein sequence ID" value="BCB89863.1"/>
    <property type="molecule type" value="Genomic_DNA"/>
</dbReference>
<dbReference type="SUPFAM" id="SSF50475">
    <property type="entry name" value="FMN-binding split barrel"/>
    <property type="match status" value="1"/>
</dbReference>
<dbReference type="GO" id="GO:0005829">
    <property type="term" value="C:cytosol"/>
    <property type="evidence" value="ECO:0007669"/>
    <property type="project" value="TreeGrafter"/>
</dbReference>
<reference evidence="3 4" key="1">
    <citation type="submission" date="2020-03" db="EMBL/GenBank/DDBJ databases">
        <title>Whole genome shotgun sequence of Phytohabitans suffuscus NBRC 105367.</title>
        <authorList>
            <person name="Komaki H."/>
            <person name="Tamura T."/>
        </authorList>
    </citation>
    <scope>NUCLEOTIDE SEQUENCE [LARGE SCALE GENOMIC DNA]</scope>
    <source>
        <strain evidence="3 4">NBRC 105367</strain>
    </source>
</reference>
<gene>
    <name evidence="3" type="ORF">Psuf_071760</name>
</gene>
<dbReference type="AlphaFoldDB" id="A0A6F8YV49"/>